<keyword evidence="2" id="KW-1133">Transmembrane helix</keyword>
<feature type="compositionally biased region" description="Gly residues" evidence="1">
    <location>
        <begin position="222"/>
        <end position="264"/>
    </location>
</feature>
<reference evidence="3 4" key="1">
    <citation type="journal article" date="2019" name="Int. J. Syst. Evol. Microbiol.">
        <title>Capsulimonas corticalis gen. nov., sp. nov., an aerobic capsulated bacterium, of a novel bacterial order, Capsulimonadales ord. nov., of the class Armatimonadia of the phylum Armatimonadetes.</title>
        <authorList>
            <person name="Li J."/>
            <person name="Kudo C."/>
            <person name="Tonouchi A."/>
        </authorList>
    </citation>
    <scope>NUCLEOTIDE SEQUENCE [LARGE SCALE GENOMIC DNA]</scope>
    <source>
        <strain evidence="3 4">AX-7</strain>
    </source>
</reference>
<gene>
    <name evidence="3" type="ORF">CCAX7_33020</name>
</gene>
<keyword evidence="2" id="KW-0472">Membrane</keyword>
<dbReference type="AlphaFoldDB" id="A0A402CYM3"/>
<feature type="transmembrane region" description="Helical" evidence="2">
    <location>
        <begin position="6"/>
        <end position="31"/>
    </location>
</feature>
<evidence type="ECO:0000313" key="3">
    <source>
        <dbReference type="EMBL" id="BDI31251.1"/>
    </source>
</evidence>
<sequence length="264" mass="27370">MRLTRITPLVVAIIGSVLTIAAIVLIVFFLIQPIRQQTDAASARLDAAVSGGGTQHDVQTAKADLVLANKQALATRQAWHVKEVTLMPPFDVSKRYSAWRQLSHELSENLGPSLERWMARSGVVQLSSISIAPPPSSPNDITGAPLVIPVSGSDGAMSVEGDFRRILAHLVKWNDFNRLVMIDKVELHGNSPFMQCKYNASVIIFPQNPTTVDKPVTSAGTGAPGGGAGGFGGRGPGGYPGAPGGGGYPGGPGGGYPGARGGGG</sequence>
<dbReference type="EMBL" id="AP025739">
    <property type="protein sequence ID" value="BDI31251.1"/>
    <property type="molecule type" value="Genomic_DNA"/>
</dbReference>
<evidence type="ECO:0000256" key="2">
    <source>
        <dbReference type="SAM" id="Phobius"/>
    </source>
</evidence>
<organism evidence="3 4">
    <name type="scientific">Capsulimonas corticalis</name>
    <dbReference type="NCBI Taxonomy" id="2219043"/>
    <lineage>
        <taxon>Bacteria</taxon>
        <taxon>Bacillati</taxon>
        <taxon>Armatimonadota</taxon>
        <taxon>Armatimonadia</taxon>
        <taxon>Capsulimonadales</taxon>
        <taxon>Capsulimonadaceae</taxon>
        <taxon>Capsulimonas</taxon>
    </lineage>
</organism>
<dbReference type="KEGG" id="ccot:CCAX7_33020"/>
<proteinExistence type="predicted"/>
<keyword evidence="2" id="KW-0812">Transmembrane</keyword>
<evidence type="ECO:0000256" key="1">
    <source>
        <dbReference type="SAM" id="MobiDB-lite"/>
    </source>
</evidence>
<accession>A0A402CYM3</accession>
<keyword evidence="4" id="KW-1185">Reference proteome</keyword>
<feature type="region of interest" description="Disordered" evidence="1">
    <location>
        <begin position="214"/>
        <end position="264"/>
    </location>
</feature>
<name>A0A402CYM3_9BACT</name>
<evidence type="ECO:0000313" key="4">
    <source>
        <dbReference type="Proteomes" id="UP000287394"/>
    </source>
</evidence>
<protein>
    <submittedName>
        <fullName evidence="3">Uncharacterized protein</fullName>
    </submittedName>
</protein>
<dbReference type="RefSeq" id="WP_176587332.1">
    <property type="nucleotide sequence ID" value="NZ_AP025739.1"/>
</dbReference>
<dbReference type="Proteomes" id="UP000287394">
    <property type="component" value="Chromosome"/>
</dbReference>